<dbReference type="PROSITE" id="PS50983">
    <property type="entry name" value="FE_B12_PBP"/>
    <property type="match status" value="1"/>
</dbReference>
<evidence type="ECO:0000259" key="2">
    <source>
        <dbReference type="PROSITE" id="PS50983"/>
    </source>
</evidence>
<keyword evidence="1" id="KW-0732">Signal</keyword>
<dbReference type="RefSeq" id="WP_013253965.1">
    <property type="nucleotide sequence ID" value="NC_014364.1"/>
</dbReference>
<dbReference type="OrthoDB" id="9787830at2"/>
<dbReference type="Proteomes" id="UP000002318">
    <property type="component" value="Chromosome"/>
</dbReference>
<gene>
    <name evidence="3" type="ordered locus">Spirs_1374</name>
</gene>
<keyword evidence="4" id="KW-1185">Reference proteome</keyword>
<dbReference type="EMBL" id="CP002116">
    <property type="protein sequence ID" value="ADK80501.1"/>
    <property type="molecule type" value="Genomic_DNA"/>
</dbReference>
<proteinExistence type="predicted"/>
<feature type="signal peptide" evidence="1">
    <location>
        <begin position="1"/>
        <end position="30"/>
    </location>
</feature>
<dbReference type="STRING" id="573413.Spirs_1374"/>
<accession>E1R479</accession>
<dbReference type="PANTHER" id="PTHR30535:SF34">
    <property type="entry name" value="MOLYBDATE-BINDING PROTEIN MOLA"/>
    <property type="match status" value="1"/>
</dbReference>
<dbReference type="InterPro" id="IPR050902">
    <property type="entry name" value="ABC_Transporter_SBP"/>
</dbReference>
<protein>
    <submittedName>
        <fullName evidence="3">Periplasmic binding protein</fullName>
    </submittedName>
</protein>
<dbReference type="InterPro" id="IPR002491">
    <property type="entry name" value="ABC_transptr_periplasmic_BD"/>
</dbReference>
<reference evidence="3 4" key="1">
    <citation type="journal article" date="2010" name="Stand. Genomic Sci.">
        <title>Complete genome sequence of Spirochaeta smaragdinae type strain (SEBR 4228).</title>
        <authorList>
            <person name="Mavromatis K."/>
            <person name="Yasawong M."/>
            <person name="Chertkov O."/>
            <person name="Lapidus A."/>
            <person name="Lucas S."/>
            <person name="Nolan M."/>
            <person name="Del Rio T.G."/>
            <person name="Tice H."/>
            <person name="Cheng J.F."/>
            <person name="Pitluck S."/>
            <person name="Liolios K."/>
            <person name="Ivanova N."/>
            <person name="Tapia R."/>
            <person name="Han C."/>
            <person name="Bruce D."/>
            <person name="Goodwin L."/>
            <person name="Pati A."/>
            <person name="Chen A."/>
            <person name="Palaniappan K."/>
            <person name="Land M."/>
            <person name="Hauser L."/>
            <person name="Chang Y.J."/>
            <person name="Jeffries C.D."/>
            <person name="Detter J.C."/>
            <person name="Rohde M."/>
            <person name="Brambilla E."/>
            <person name="Spring S."/>
            <person name="Goker M."/>
            <person name="Sikorski J."/>
            <person name="Woyke T."/>
            <person name="Bristow J."/>
            <person name="Eisen J.A."/>
            <person name="Markowitz V."/>
            <person name="Hugenholtz P."/>
            <person name="Klenk H.P."/>
            <person name="Kyrpides N.C."/>
        </authorList>
    </citation>
    <scope>NUCLEOTIDE SEQUENCE [LARGE SCALE GENOMIC DNA]</scope>
    <source>
        <strain evidence="4">DSM 11293 / JCM 15392 / SEBR 4228</strain>
    </source>
</reference>
<feature type="chain" id="PRO_5003150457" evidence="1">
    <location>
        <begin position="31"/>
        <end position="392"/>
    </location>
</feature>
<dbReference type="eggNOG" id="COG0614">
    <property type="taxonomic scope" value="Bacteria"/>
</dbReference>
<organism evidence="3 4">
    <name type="scientific">Sediminispirochaeta smaragdinae (strain DSM 11293 / JCM 15392 / SEBR 4228)</name>
    <name type="common">Spirochaeta smaragdinae</name>
    <dbReference type="NCBI Taxonomy" id="573413"/>
    <lineage>
        <taxon>Bacteria</taxon>
        <taxon>Pseudomonadati</taxon>
        <taxon>Spirochaetota</taxon>
        <taxon>Spirochaetia</taxon>
        <taxon>Spirochaetales</taxon>
        <taxon>Spirochaetaceae</taxon>
        <taxon>Sediminispirochaeta</taxon>
    </lineage>
</organism>
<dbReference type="Pfam" id="PF01497">
    <property type="entry name" value="Peripla_BP_2"/>
    <property type="match status" value="1"/>
</dbReference>
<dbReference type="PANTHER" id="PTHR30535">
    <property type="entry name" value="VITAMIN B12-BINDING PROTEIN"/>
    <property type="match status" value="1"/>
</dbReference>
<dbReference type="HOGENOM" id="CLU_038034_5_0_12"/>
<sequence length="392" mass="43632">MNQLPCMIKTVLRAAVAALFMLTAALPVFAGGATELQKSTEERQAATPITDLAGRVVEVKLPAERIVLASSRHLHEFAAVGGAEVFDRICGWGSDLKLYDMDTYRTYKEAFPQIDEIRDIGYHYKGTFSLEAVVGLAPDVVVFPLWLQSQDGIDADIEVLAQAGIPVVYIDYYIDPFNHPVPSSLIIGQLLGKQERAKEITDYYEQQIQVVTDRLNECESRDVTAYIESGSKGSLEYGNTYSSAQGLGALIAKGGGINIADGIIQNTGPINPEYLLEADPDAIIISGSYWPANETSMRLGYHAEEASSRALLENFTHREGWKFLKAVQNKRVYSLFHGFSFRIYNFAGIQAVACWLYPELFADVDPAENFREFHERFMPVPYSGVWMLELDD</sequence>
<dbReference type="Gene3D" id="3.40.50.1980">
    <property type="entry name" value="Nitrogenase molybdenum iron protein domain"/>
    <property type="match status" value="2"/>
</dbReference>
<evidence type="ECO:0000256" key="1">
    <source>
        <dbReference type="SAM" id="SignalP"/>
    </source>
</evidence>
<dbReference type="KEGG" id="ssm:Spirs_1374"/>
<name>E1R479_SEDSS</name>
<dbReference type="SUPFAM" id="SSF53807">
    <property type="entry name" value="Helical backbone' metal receptor"/>
    <property type="match status" value="1"/>
</dbReference>
<dbReference type="AlphaFoldDB" id="E1R479"/>
<evidence type="ECO:0000313" key="4">
    <source>
        <dbReference type="Proteomes" id="UP000002318"/>
    </source>
</evidence>
<evidence type="ECO:0000313" key="3">
    <source>
        <dbReference type="EMBL" id="ADK80501.1"/>
    </source>
</evidence>
<feature type="domain" description="Fe/B12 periplasmic-binding" evidence="2">
    <location>
        <begin position="65"/>
        <end position="364"/>
    </location>
</feature>